<name>A0A815SVQ9_9BILA</name>
<accession>A0A815SVQ9</accession>
<organism evidence="2 3">
    <name type="scientific">Rotaria sordida</name>
    <dbReference type="NCBI Taxonomy" id="392033"/>
    <lineage>
        <taxon>Eukaryota</taxon>
        <taxon>Metazoa</taxon>
        <taxon>Spiralia</taxon>
        <taxon>Gnathifera</taxon>
        <taxon>Rotifera</taxon>
        <taxon>Eurotatoria</taxon>
        <taxon>Bdelloidea</taxon>
        <taxon>Philodinida</taxon>
        <taxon>Philodinidae</taxon>
        <taxon>Rotaria</taxon>
    </lineage>
</organism>
<feature type="region of interest" description="Disordered" evidence="1">
    <location>
        <begin position="1"/>
        <end position="24"/>
    </location>
</feature>
<feature type="non-terminal residue" evidence="2">
    <location>
        <position position="115"/>
    </location>
</feature>
<protein>
    <submittedName>
        <fullName evidence="2">Uncharacterized protein</fullName>
    </submittedName>
</protein>
<evidence type="ECO:0000256" key="1">
    <source>
        <dbReference type="SAM" id="MobiDB-lite"/>
    </source>
</evidence>
<gene>
    <name evidence="2" type="ORF">ZHD862_LOCUS37271</name>
</gene>
<feature type="compositionally biased region" description="Basic and acidic residues" evidence="1">
    <location>
        <begin position="1"/>
        <end position="10"/>
    </location>
</feature>
<comment type="caution">
    <text evidence="2">The sequence shown here is derived from an EMBL/GenBank/DDBJ whole genome shotgun (WGS) entry which is preliminary data.</text>
</comment>
<sequence length="115" mass="14174">MEKIEEEKHQAVKAKKKQQRESRKVHEILHEKFQRYSTQSNKKERKKLLATFVWKKKLEKDGLSNISPEYLRTIMAQCVEQNKTEMEKLKKQRLEREFQNEIREKDKEFLQRIKE</sequence>
<dbReference type="Proteomes" id="UP000663864">
    <property type="component" value="Unassembled WGS sequence"/>
</dbReference>
<evidence type="ECO:0000313" key="2">
    <source>
        <dbReference type="EMBL" id="CAF1496955.1"/>
    </source>
</evidence>
<proteinExistence type="predicted"/>
<reference evidence="2" key="1">
    <citation type="submission" date="2021-02" db="EMBL/GenBank/DDBJ databases">
        <authorList>
            <person name="Nowell W R."/>
        </authorList>
    </citation>
    <scope>NUCLEOTIDE SEQUENCE</scope>
</reference>
<dbReference type="EMBL" id="CAJNOT010006835">
    <property type="protein sequence ID" value="CAF1496955.1"/>
    <property type="molecule type" value="Genomic_DNA"/>
</dbReference>
<evidence type="ECO:0000313" key="3">
    <source>
        <dbReference type="Proteomes" id="UP000663864"/>
    </source>
</evidence>
<dbReference type="AlphaFoldDB" id="A0A815SVQ9"/>